<dbReference type="EMBL" id="SCWC02000001">
    <property type="protein sequence ID" value="KAA1042406.1"/>
    <property type="molecule type" value="Genomic_DNA"/>
</dbReference>
<evidence type="ECO:0000313" key="2">
    <source>
        <dbReference type="EMBL" id="KAA1042406.1"/>
    </source>
</evidence>
<name>A0ABQ6RB18_9STAP</name>
<dbReference type="Gene3D" id="3.20.20.100">
    <property type="entry name" value="NADP-dependent oxidoreductase domain"/>
    <property type="match status" value="1"/>
</dbReference>
<gene>
    <name evidence="2" type="ORF">ERX35_000560</name>
</gene>
<accession>A0ABQ6RB18</accession>
<evidence type="ECO:0000313" key="3">
    <source>
        <dbReference type="Proteomes" id="UP000295735"/>
    </source>
</evidence>
<feature type="domain" description="NADP-dependent oxidoreductase" evidence="1">
    <location>
        <begin position="12"/>
        <end position="287"/>
    </location>
</feature>
<sequence>MMSEMVPMSNVIQGFWRLADWNYTKKETNALLHQLIDRGITAMDHADIYGGYSCETLFGEALSVTPELRKDMHIITKCGIVLPSDKMGFDYHKYDYSAEHITASVNRSLTELQIDEIDTLLLHRPSPLMDPEAVAHTLKMLQQQGKVRQFGVSNFKLHQYSPFKEAMTRQKLAVKVNQLEISAAELENLEDGTVNRMLQDDVTIMAWSPLGGGRLFDPEHKPTAAVRKELEAIAQKHQTTPDVIAYAWLYHMPYRIRPIVGSRSIARAEAALQAKHVKLTDNEWFEIYKRCLGRDIL</sequence>
<dbReference type="InterPro" id="IPR023210">
    <property type="entry name" value="NADP_OxRdtase_dom"/>
</dbReference>
<dbReference type="PANTHER" id="PTHR43364:SF1">
    <property type="entry name" value="OXIDOREDUCTASE YDHF"/>
    <property type="match status" value="1"/>
</dbReference>
<evidence type="ECO:0000259" key="1">
    <source>
        <dbReference type="Pfam" id="PF00248"/>
    </source>
</evidence>
<dbReference type="InterPro" id="IPR020471">
    <property type="entry name" value="AKR"/>
</dbReference>
<dbReference type="PANTHER" id="PTHR43364">
    <property type="entry name" value="NADH-SPECIFIC METHYLGLYOXAL REDUCTASE-RELATED"/>
    <property type="match status" value="1"/>
</dbReference>
<dbReference type="CDD" id="cd19092">
    <property type="entry name" value="AKR_BsYcsN_EcYdhF-like"/>
    <property type="match status" value="1"/>
</dbReference>
<organism evidence="2 3">
    <name type="scientific">Macrococcus equipercicus</name>
    <dbReference type="NCBI Taxonomy" id="69967"/>
    <lineage>
        <taxon>Bacteria</taxon>
        <taxon>Bacillati</taxon>
        <taxon>Bacillota</taxon>
        <taxon>Bacilli</taxon>
        <taxon>Bacillales</taxon>
        <taxon>Staphylococcaceae</taxon>
        <taxon>Macrococcus</taxon>
    </lineage>
</organism>
<dbReference type="Proteomes" id="UP000295735">
    <property type="component" value="Unassembled WGS sequence"/>
</dbReference>
<dbReference type="InterPro" id="IPR050523">
    <property type="entry name" value="AKR_Detox_Biosynth"/>
</dbReference>
<dbReference type="PRINTS" id="PR00069">
    <property type="entry name" value="ALDKETRDTASE"/>
</dbReference>
<protein>
    <submittedName>
        <fullName evidence="2">Oxidoreductase</fullName>
    </submittedName>
</protein>
<proteinExistence type="predicted"/>
<keyword evidence="3" id="KW-1185">Reference proteome</keyword>
<dbReference type="Pfam" id="PF00248">
    <property type="entry name" value="Aldo_ket_red"/>
    <property type="match status" value="1"/>
</dbReference>
<dbReference type="SUPFAM" id="SSF51430">
    <property type="entry name" value="NAD(P)-linked oxidoreductase"/>
    <property type="match status" value="1"/>
</dbReference>
<comment type="caution">
    <text evidence="2">The sequence shown here is derived from an EMBL/GenBank/DDBJ whole genome shotgun (WGS) entry which is preliminary data.</text>
</comment>
<reference evidence="2 3" key="1">
    <citation type="submission" date="2019-09" db="EMBL/GenBank/DDBJ databases">
        <authorList>
            <person name="Mazhar S."/>
            <person name="Altermann E."/>
            <person name="Hill C."/>
            <person name="Mcauliffe O."/>
        </authorList>
    </citation>
    <scope>NUCLEOTIDE SEQUENCE [LARGE SCALE GENOMIC DNA]</scope>
    <source>
        <strain evidence="2 3">ATCC 51831</strain>
    </source>
</reference>
<dbReference type="InterPro" id="IPR036812">
    <property type="entry name" value="NAD(P)_OxRdtase_dom_sf"/>
</dbReference>